<dbReference type="InterPro" id="IPR041599">
    <property type="entry name" value="Gp138_N"/>
</dbReference>
<protein>
    <recommendedName>
        <fullName evidence="2">Phage protein Gp138 N-terminal domain-containing protein</fullName>
    </recommendedName>
</protein>
<feature type="domain" description="Phage protein Gp138 N-terminal" evidence="2">
    <location>
        <begin position="16"/>
        <end position="111"/>
    </location>
</feature>
<evidence type="ECO:0000256" key="1">
    <source>
        <dbReference type="SAM" id="MobiDB-lite"/>
    </source>
</evidence>
<dbReference type="Gene3D" id="2.40.50.230">
    <property type="entry name" value="Gp5 N-terminal domain"/>
    <property type="match status" value="1"/>
</dbReference>
<sequence length="223" mass="22953">MNQLITSILSDINVCLPGVVQTYDGKTVTAKPALPKQLANGQTLAAPLIVAVPVCWPIADAGQAMITVPLKPGDPVVLHFSQRSLENWLSGSDQAPDDPRQFDLSDAFATPVMRPGPVADTENLTVQYGPGSMKLAPDGSLTVRVPRQHVIAQETIFDSPVTVNGLLTYTAGMAGSGGSGNSISISGGASFEGGTIMHDGKNIGSDHRHSGVQTGGGTTGGPV</sequence>
<evidence type="ECO:0000259" key="2">
    <source>
        <dbReference type="Pfam" id="PF18352"/>
    </source>
</evidence>
<feature type="compositionally biased region" description="Gly residues" evidence="1">
    <location>
        <begin position="213"/>
        <end position="223"/>
    </location>
</feature>
<dbReference type="Pfam" id="PF18946">
    <property type="entry name" value="Apex"/>
    <property type="match status" value="1"/>
</dbReference>
<name>A0AAE9H7F0_ALCFA</name>
<dbReference type="Proteomes" id="UP000830925">
    <property type="component" value="Chromosome"/>
</dbReference>
<proteinExistence type="predicted"/>
<evidence type="ECO:0000313" key="3">
    <source>
        <dbReference type="EMBL" id="UPL20053.1"/>
    </source>
</evidence>
<dbReference type="RefSeq" id="WP_247965628.1">
    <property type="nucleotide sequence ID" value="NZ_CP095873.1"/>
</dbReference>
<dbReference type="AlphaFoldDB" id="A0AAE9H7F0"/>
<dbReference type="InterPro" id="IPR037026">
    <property type="entry name" value="Vgr_OB-fold_dom_sf"/>
</dbReference>
<reference evidence="3" key="1">
    <citation type="submission" date="2022-04" db="EMBL/GenBank/DDBJ databases">
        <title>Genomic mining of Alcaligenes faecalis D334 producing ectoin and derivatives.</title>
        <authorList>
            <person name="Doan V.T."/>
            <person name="Quach N.T."/>
            <person name="Vu T.-H.-N."/>
            <person name="Phi Q.-T."/>
        </authorList>
    </citation>
    <scope>NUCLEOTIDE SEQUENCE</scope>
    <source>
        <strain evidence="3">D334</strain>
    </source>
</reference>
<dbReference type="EMBL" id="CP095873">
    <property type="protein sequence ID" value="UPL20053.1"/>
    <property type="molecule type" value="Genomic_DNA"/>
</dbReference>
<accession>A0AAE9H7F0</accession>
<dbReference type="Pfam" id="PF18352">
    <property type="entry name" value="Gp138_N"/>
    <property type="match status" value="1"/>
</dbReference>
<gene>
    <name evidence="3" type="ORF">MXF72_11515</name>
</gene>
<feature type="region of interest" description="Disordered" evidence="1">
    <location>
        <begin position="202"/>
        <end position="223"/>
    </location>
</feature>
<evidence type="ECO:0000313" key="4">
    <source>
        <dbReference type="Proteomes" id="UP000830925"/>
    </source>
</evidence>
<dbReference type="InterPro" id="IPR044033">
    <property type="entry name" value="GpV-like_apex"/>
</dbReference>
<organism evidence="3 4">
    <name type="scientific">Alcaligenes faecalis</name>
    <dbReference type="NCBI Taxonomy" id="511"/>
    <lineage>
        <taxon>Bacteria</taxon>
        <taxon>Pseudomonadati</taxon>
        <taxon>Pseudomonadota</taxon>
        <taxon>Betaproteobacteria</taxon>
        <taxon>Burkholderiales</taxon>
        <taxon>Alcaligenaceae</taxon>
        <taxon>Alcaligenes</taxon>
    </lineage>
</organism>